<reference evidence="1 2" key="1">
    <citation type="submission" date="2019-09" db="EMBL/GenBank/DDBJ databases">
        <title>Genome sequence and assembly of Flavobacterium sp.</title>
        <authorList>
            <person name="Chhetri G."/>
        </authorList>
    </citation>
    <scope>NUCLEOTIDE SEQUENCE [LARGE SCALE GENOMIC DNA]</scope>
    <source>
        <strain evidence="1 2">SNL9</strain>
    </source>
</reference>
<proteinExistence type="predicted"/>
<comment type="caution">
    <text evidence="1">The sequence shown here is derived from an EMBL/GenBank/DDBJ whole genome shotgun (WGS) entry which is preliminary data.</text>
</comment>
<gene>
    <name evidence="1" type="ORF">F0460_11130</name>
</gene>
<keyword evidence="2" id="KW-1185">Reference proteome</keyword>
<dbReference type="Proteomes" id="UP000325141">
    <property type="component" value="Unassembled WGS sequence"/>
</dbReference>
<dbReference type="RefSeq" id="WP_150013226.1">
    <property type="nucleotide sequence ID" value="NZ_VWSG01000008.1"/>
</dbReference>
<evidence type="ECO:0000313" key="1">
    <source>
        <dbReference type="EMBL" id="KAA5533880.1"/>
    </source>
</evidence>
<evidence type="ECO:0000313" key="2">
    <source>
        <dbReference type="Proteomes" id="UP000325141"/>
    </source>
</evidence>
<evidence type="ECO:0008006" key="3">
    <source>
        <dbReference type="Google" id="ProtNLM"/>
    </source>
</evidence>
<protein>
    <recommendedName>
        <fullName evidence="3">LURP-one-related</fullName>
    </recommendedName>
</protein>
<name>A0A5M6CHH9_9FLAO</name>
<dbReference type="EMBL" id="VWSG01000008">
    <property type="protein sequence ID" value="KAA5533880.1"/>
    <property type="molecule type" value="Genomic_DNA"/>
</dbReference>
<accession>A0A5M6CHH9</accession>
<organism evidence="1 2">
    <name type="scientific">Paenimyroides baculatum</name>
    <dbReference type="NCBI Taxonomy" id="2608000"/>
    <lineage>
        <taxon>Bacteria</taxon>
        <taxon>Pseudomonadati</taxon>
        <taxon>Bacteroidota</taxon>
        <taxon>Flavobacteriia</taxon>
        <taxon>Flavobacteriales</taxon>
        <taxon>Flavobacteriaceae</taxon>
        <taxon>Paenimyroides</taxon>
    </lineage>
</organism>
<dbReference type="AlphaFoldDB" id="A0A5M6CHH9"/>
<sequence length="158" mass="19595">METIVLYKYGEFYLNNQFLFETNVIRKWFVREKYQIIDAFGKVQLFFYIKHGFGFNKIVFLENNFSLLYEFVQKKNSFYWIYNEHIYYIKQPFSFSYKIEFYRDNELIGSSLKNSFWKSYFDQLSFSFLNFITDEEIELYLILYAIHYAFLELEIKIT</sequence>